<organism evidence="2">
    <name type="scientific">Salmonella enterica</name>
    <name type="common">Salmonella choleraesuis</name>
    <dbReference type="NCBI Taxonomy" id="28901"/>
    <lineage>
        <taxon>Bacteria</taxon>
        <taxon>Pseudomonadati</taxon>
        <taxon>Pseudomonadota</taxon>
        <taxon>Gammaproteobacteria</taxon>
        <taxon>Enterobacterales</taxon>
        <taxon>Enterobacteriaceae</taxon>
        <taxon>Salmonella</taxon>
    </lineage>
</organism>
<keyword evidence="1" id="KW-1133">Transmembrane helix</keyword>
<feature type="transmembrane region" description="Helical" evidence="1">
    <location>
        <begin position="67"/>
        <end position="95"/>
    </location>
</feature>
<comment type="caution">
    <text evidence="2">The sequence shown here is derived from an EMBL/GenBank/DDBJ whole genome shotgun (WGS) entry which is preliminary data.</text>
</comment>
<dbReference type="AlphaFoldDB" id="A0A5U2FBS3"/>
<protein>
    <submittedName>
        <fullName evidence="2">Uncharacterized protein</fullName>
    </submittedName>
</protein>
<keyword evidence="1" id="KW-0812">Transmembrane</keyword>
<sequence length="351" mass="40228">MTDNSKEINVEISCGEKKWNITNVASSIITIASIIGVLSSLLIIFFLHKIDMIEVLPNIGDSAILNVGMTFYAVFVFFVILVYLLFLPSLAIFFVDRSLPFDVDLKKIKVGFFVLNFVSVLFLALFAWMSLNAILYVFFVVSSLSFIYIIYLIKGKKEIKTNYRHGNKIKGFYSACFFSWLMAWGLVLTETIIIITVAFTNKIYHTNEDIWLFLGFFVFIFMFSLGINFKNKKERKVQPIIAGIILVLAMFSTNVSSFFTYIVMSYVGITSAEIKSYEVSTKTEEKKLLEGFLLLNVSGKKIICKEKLLDEIRKVFSFHVDLFDVRDEVKVDYQGECARVLDNDILSIKNR</sequence>
<proteinExistence type="predicted"/>
<evidence type="ECO:0000313" key="2">
    <source>
        <dbReference type="EMBL" id="EBP0013956.1"/>
    </source>
</evidence>
<feature type="transmembrane region" description="Helical" evidence="1">
    <location>
        <begin position="172"/>
        <end position="198"/>
    </location>
</feature>
<feature type="transmembrane region" description="Helical" evidence="1">
    <location>
        <begin position="133"/>
        <end position="151"/>
    </location>
</feature>
<reference evidence="2" key="1">
    <citation type="submission" date="2018-07" db="EMBL/GenBank/DDBJ databases">
        <authorList>
            <consortium name="GenomeTrakr network: Whole genome sequencing for foodborne pathogen traceback"/>
        </authorList>
    </citation>
    <scope>NUCLEOTIDE SEQUENCE</scope>
    <source>
        <strain evidence="2">CFSAN018538</strain>
    </source>
</reference>
<gene>
    <name evidence="2" type="ORF">HX37_25210</name>
</gene>
<feature type="transmembrane region" description="Helical" evidence="1">
    <location>
        <begin position="21"/>
        <end position="47"/>
    </location>
</feature>
<feature type="transmembrane region" description="Helical" evidence="1">
    <location>
        <begin position="241"/>
        <end position="264"/>
    </location>
</feature>
<name>A0A5U2FBS3_SALER</name>
<feature type="transmembrane region" description="Helical" evidence="1">
    <location>
        <begin position="107"/>
        <end position="127"/>
    </location>
</feature>
<accession>A0A5U2FBS3</accession>
<dbReference type="EMBL" id="AAGKHU010000187">
    <property type="protein sequence ID" value="EBP0013956.1"/>
    <property type="molecule type" value="Genomic_DNA"/>
</dbReference>
<feature type="transmembrane region" description="Helical" evidence="1">
    <location>
        <begin position="210"/>
        <end position="229"/>
    </location>
</feature>
<keyword evidence="1" id="KW-0472">Membrane</keyword>
<evidence type="ECO:0000256" key="1">
    <source>
        <dbReference type="SAM" id="Phobius"/>
    </source>
</evidence>